<keyword evidence="2" id="KW-0539">Nucleus</keyword>
<name>A0AA38CEX9_TAXCH</name>
<reference evidence="3 4" key="1">
    <citation type="journal article" date="2021" name="Nat. Plants">
        <title>The Taxus genome provides insights into paclitaxel biosynthesis.</title>
        <authorList>
            <person name="Xiong X."/>
            <person name="Gou J."/>
            <person name="Liao Q."/>
            <person name="Li Y."/>
            <person name="Zhou Q."/>
            <person name="Bi G."/>
            <person name="Li C."/>
            <person name="Du R."/>
            <person name="Wang X."/>
            <person name="Sun T."/>
            <person name="Guo L."/>
            <person name="Liang H."/>
            <person name="Lu P."/>
            <person name="Wu Y."/>
            <person name="Zhang Z."/>
            <person name="Ro D.K."/>
            <person name="Shang Y."/>
            <person name="Huang S."/>
            <person name="Yan J."/>
        </authorList>
    </citation>
    <scope>NUCLEOTIDE SEQUENCE [LARGE SCALE GENOMIC DNA]</scope>
    <source>
        <strain evidence="3">Ta-2019</strain>
    </source>
</reference>
<evidence type="ECO:0000313" key="4">
    <source>
        <dbReference type="Proteomes" id="UP000824469"/>
    </source>
</evidence>
<feature type="non-terminal residue" evidence="3">
    <location>
        <position position="51"/>
    </location>
</feature>
<dbReference type="SUPFAM" id="SSF47762">
    <property type="entry name" value="PAH2 domain"/>
    <property type="match status" value="1"/>
</dbReference>
<evidence type="ECO:0000256" key="2">
    <source>
        <dbReference type="ARBA" id="ARBA00023242"/>
    </source>
</evidence>
<protein>
    <submittedName>
        <fullName evidence="3">Uncharacterized protein</fullName>
    </submittedName>
</protein>
<dbReference type="Proteomes" id="UP000824469">
    <property type="component" value="Unassembled WGS sequence"/>
</dbReference>
<dbReference type="GO" id="GO:0006355">
    <property type="term" value="P:regulation of DNA-templated transcription"/>
    <property type="evidence" value="ECO:0007669"/>
    <property type="project" value="InterPro"/>
</dbReference>
<gene>
    <name evidence="3" type="ORF">KI387_030422</name>
</gene>
<evidence type="ECO:0000256" key="1">
    <source>
        <dbReference type="ARBA" id="ARBA00004123"/>
    </source>
</evidence>
<dbReference type="InterPro" id="IPR036600">
    <property type="entry name" value="PAH_sf"/>
</dbReference>
<comment type="caution">
    <text evidence="3">The sequence shown here is derived from an EMBL/GenBank/DDBJ whole genome shotgun (WGS) entry which is preliminary data.</text>
</comment>
<feature type="non-terminal residue" evidence="3">
    <location>
        <position position="1"/>
    </location>
</feature>
<organism evidence="3 4">
    <name type="scientific">Taxus chinensis</name>
    <name type="common">Chinese yew</name>
    <name type="synonym">Taxus wallichiana var. chinensis</name>
    <dbReference type="NCBI Taxonomy" id="29808"/>
    <lineage>
        <taxon>Eukaryota</taxon>
        <taxon>Viridiplantae</taxon>
        <taxon>Streptophyta</taxon>
        <taxon>Embryophyta</taxon>
        <taxon>Tracheophyta</taxon>
        <taxon>Spermatophyta</taxon>
        <taxon>Pinopsida</taxon>
        <taxon>Pinidae</taxon>
        <taxon>Conifers II</taxon>
        <taxon>Cupressales</taxon>
        <taxon>Taxaceae</taxon>
        <taxon>Taxus</taxon>
    </lineage>
</organism>
<proteinExistence type="predicted"/>
<dbReference type="EMBL" id="JAHRHJ020000010">
    <property type="protein sequence ID" value="KAH9298740.1"/>
    <property type="molecule type" value="Genomic_DNA"/>
</dbReference>
<dbReference type="Gene3D" id="1.20.1160.11">
    <property type="entry name" value="Paired amphipathic helix"/>
    <property type="match status" value="1"/>
</dbReference>
<keyword evidence="4" id="KW-1185">Reference proteome</keyword>
<accession>A0AA38CEX9</accession>
<dbReference type="AlphaFoldDB" id="A0AA38CEX9"/>
<dbReference type="GO" id="GO:0005634">
    <property type="term" value="C:nucleus"/>
    <property type="evidence" value="ECO:0007669"/>
    <property type="project" value="UniProtKB-SubCell"/>
</dbReference>
<comment type="subcellular location">
    <subcellularLocation>
        <location evidence="1">Nucleus</location>
    </subcellularLocation>
</comment>
<evidence type="ECO:0000313" key="3">
    <source>
        <dbReference type="EMBL" id="KAH9298740.1"/>
    </source>
</evidence>
<sequence length="51" mass="5967">LRLPGGNAELRSPSRIPEAQSFIIVVKEHFKDDEDKYDEFLHILEHFLSKT</sequence>